<dbReference type="PROSITE" id="PS00455">
    <property type="entry name" value="AMP_BINDING"/>
    <property type="match status" value="1"/>
</dbReference>
<evidence type="ECO:0000259" key="2">
    <source>
        <dbReference type="Pfam" id="PF13193"/>
    </source>
</evidence>
<dbReference type="Gene3D" id="3.30.300.30">
    <property type="match status" value="1"/>
</dbReference>
<accession>A0A679J8V4</accession>
<name>A0A679J8V4_VARPD</name>
<keyword evidence="3" id="KW-0436">Ligase</keyword>
<gene>
    <name evidence="3" type="primary">lcfB_7</name>
    <name evidence="3" type="ORF">VVAX_05416</name>
</gene>
<dbReference type="EMBL" id="LR743508">
    <property type="protein sequence ID" value="CAA2109145.1"/>
    <property type="molecule type" value="Genomic_DNA"/>
</dbReference>
<dbReference type="InterPro" id="IPR050237">
    <property type="entry name" value="ATP-dep_AMP-bd_enzyme"/>
</dbReference>
<proteinExistence type="predicted"/>
<dbReference type="EC" id="6.2.1.3" evidence="3"/>
<dbReference type="PANTHER" id="PTHR43767">
    <property type="entry name" value="LONG-CHAIN-FATTY-ACID--COA LIGASE"/>
    <property type="match status" value="1"/>
</dbReference>
<dbReference type="NCBIfam" id="NF005714">
    <property type="entry name" value="PRK07529.1"/>
    <property type="match status" value="1"/>
</dbReference>
<reference evidence="3" key="1">
    <citation type="submission" date="2019-12" db="EMBL/GenBank/DDBJ databases">
        <authorList>
            <person name="Cremers G."/>
        </authorList>
    </citation>
    <scope>NUCLEOTIDE SEQUENCE</scope>
    <source>
        <strain evidence="3">Vvax</strain>
    </source>
</reference>
<feature type="domain" description="AMP-binding enzyme C-terminal" evidence="2">
    <location>
        <begin position="471"/>
        <end position="546"/>
    </location>
</feature>
<evidence type="ECO:0000313" key="3">
    <source>
        <dbReference type="EMBL" id="CAA2109145.1"/>
    </source>
</evidence>
<dbReference type="InterPro" id="IPR000873">
    <property type="entry name" value="AMP-dep_synth/lig_dom"/>
</dbReference>
<dbReference type="PANTHER" id="PTHR43767:SF1">
    <property type="entry name" value="NONRIBOSOMAL PEPTIDE SYNTHASE PES1 (EUROFUNG)-RELATED"/>
    <property type="match status" value="1"/>
</dbReference>
<protein>
    <submittedName>
        <fullName evidence="3">Long-chain-fatty-acid--CoA ligase</fullName>
        <ecNumber evidence="3">6.2.1.3</ecNumber>
    </submittedName>
</protein>
<feature type="domain" description="AMP-dependent synthetase/ligase" evidence="1">
    <location>
        <begin position="34"/>
        <end position="419"/>
    </location>
</feature>
<dbReference type="SUPFAM" id="SSF56801">
    <property type="entry name" value="Acetyl-CoA synthetase-like"/>
    <property type="match status" value="1"/>
</dbReference>
<dbReference type="InterPro" id="IPR042099">
    <property type="entry name" value="ANL_N_sf"/>
</dbReference>
<dbReference type="InterPro" id="IPR020845">
    <property type="entry name" value="AMP-binding_CS"/>
</dbReference>
<dbReference type="InterPro" id="IPR045851">
    <property type="entry name" value="AMP-bd_C_sf"/>
</dbReference>
<dbReference type="Pfam" id="PF13193">
    <property type="entry name" value="AMP-binding_C"/>
    <property type="match status" value="1"/>
</dbReference>
<dbReference type="GO" id="GO:0004467">
    <property type="term" value="F:long-chain fatty acid-CoA ligase activity"/>
    <property type="evidence" value="ECO:0007669"/>
    <property type="project" value="UniProtKB-EC"/>
</dbReference>
<dbReference type="Gene3D" id="3.40.50.12780">
    <property type="entry name" value="N-terminal domain of ligase-like"/>
    <property type="match status" value="1"/>
</dbReference>
<dbReference type="InterPro" id="IPR025110">
    <property type="entry name" value="AMP-bd_C"/>
</dbReference>
<dbReference type="RefSeq" id="WP_339093092.1">
    <property type="nucleotide sequence ID" value="NZ_LR743508.1"/>
</dbReference>
<evidence type="ECO:0000259" key="1">
    <source>
        <dbReference type="Pfam" id="PF00501"/>
    </source>
</evidence>
<organism evidence="3">
    <name type="scientific">Variovorax paradoxus</name>
    <dbReference type="NCBI Taxonomy" id="34073"/>
    <lineage>
        <taxon>Bacteria</taxon>
        <taxon>Pseudomonadati</taxon>
        <taxon>Pseudomonadota</taxon>
        <taxon>Betaproteobacteria</taxon>
        <taxon>Burkholderiales</taxon>
        <taxon>Comamonadaceae</taxon>
        <taxon>Variovorax</taxon>
    </lineage>
</organism>
<dbReference type="Pfam" id="PF00501">
    <property type="entry name" value="AMP-binding"/>
    <property type="match status" value="1"/>
</dbReference>
<dbReference type="AlphaFoldDB" id="A0A679J8V4"/>
<sequence length="623" mass="65458">MRAATGIASLEDIRQTESAPHAAFMPHADVLDALEDAARQHPQRRAITFIRSADPSEAPLHWTHAQMVAQVRRAARAFTALCGDDEPRVAFLLPAIPEAYFTLWGAEAAGVACPINYLLGEAHIAELIDAARVNVLVALGPNPELDIWSRVPGLRERCRSLAHVIAVGAGGAGGQAQEPAGALDFDELLARQSDAPLQRAREPDAHRIAALFHTGGTTGRPKLAQHTHGNQLHAAWGAARMYGTTAHDVVLNGFPLFHVAGSFVYGLSTLLAGGEVVLPTLQGLRNTAFMQAYWRFVALHGVTLLAAVPTVMSTLLGVATQGEDLSRVRCLLTGGSPLPTDLADAFEQKTGIAVRNILGMTECGGVIAIEPAGAPRVAGSVGWPLPFTRVRVADDTGAPLAGGQEGILQIQGPNVGPGYTDAGNNAGVLVEGGWLVTGDVGRIDAQGRVFVTGRSKDLIIRSSHNIDPVVIEDALMAHPDVLLAAAVGAPDEYAGEVPVAYVSLRAGRTVDSEALAAFAQARIPERPAYPKAIFILDALPVTAIGKLYKPTLRAMAIRWVVEDRLARSALASKVEVDVRAEGKGLVVHCTLAGGGPDAAAQVRQLLGAFALNCRLHDVEGAGA</sequence>